<keyword evidence="4 6" id="KW-0238">DNA-binding</keyword>
<dbReference type="GO" id="GO:0000156">
    <property type="term" value="F:phosphorelay response regulator activity"/>
    <property type="evidence" value="ECO:0007669"/>
    <property type="project" value="TreeGrafter"/>
</dbReference>
<gene>
    <name evidence="8" type="ORF">E8A74_18995</name>
</gene>
<evidence type="ECO:0000256" key="4">
    <source>
        <dbReference type="ARBA" id="ARBA00023125"/>
    </source>
</evidence>
<dbReference type="Proteomes" id="UP000309215">
    <property type="component" value="Unassembled WGS sequence"/>
</dbReference>
<dbReference type="SMART" id="SM00862">
    <property type="entry name" value="Trans_reg_C"/>
    <property type="match status" value="1"/>
</dbReference>
<evidence type="ECO:0000256" key="5">
    <source>
        <dbReference type="ARBA" id="ARBA00023163"/>
    </source>
</evidence>
<dbReference type="CDD" id="cd00383">
    <property type="entry name" value="trans_reg_C"/>
    <property type="match status" value="1"/>
</dbReference>
<dbReference type="Gene3D" id="1.10.10.10">
    <property type="entry name" value="Winged helix-like DNA-binding domain superfamily/Winged helix DNA-binding domain"/>
    <property type="match status" value="1"/>
</dbReference>
<feature type="domain" description="OmpR/PhoB-type" evidence="7">
    <location>
        <begin position="134"/>
        <end position="229"/>
    </location>
</feature>
<dbReference type="GO" id="GO:0006355">
    <property type="term" value="P:regulation of DNA-templated transcription"/>
    <property type="evidence" value="ECO:0007669"/>
    <property type="project" value="InterPro"/>
</dbReference>
<evidence type="ECO:0000313" key="8">
    <source>
        <dbReference type="EMBL" id="TKD06596.1"/>
    </source>
</evidence>
<dbReference type="GO" id="GO:0032993">
    <property type="term" value="C:protein-DNA complex"/>
    <property type="evidence" value="ECO:0007669"/>
    <property type="project" value="TreeGrafter"/>
</dbReference>
<dbReference type="EMBL" id="SSMQ01000018">
    <property type="protein sequence ID" value="TKD06596.1"/>
    <property type="molecule type" value="Genomic_DNA"/>
</dbReference>
<name>A0A4V5PNI2_9BACT</name>
<sequence>MSRRSSFIVIVGHGPELEREECAASVLRGLGATVRTLDLWDEPSRCFQREDDEARAILVETPERPDLAVAALRALRRETRLTGVPAIAAVSVAQVARMDPASGFDDFVLSPYVPAELYARIRKGEWQKSEFATEERVKVGALVVDRSAHEACIDGRSVPLTAKEFALLSYLCEKRGKVVSREELLVKVWGPRYEGGPRTVDIHVRRLRSKLGGALPLVTLRGAGYKLEAPDTPSRTTVEPRRAMLA</sequence>
<evidence type="ECO:0000256" key="6">
    <source>
        <dbReference type="PROSITE-ProRule" id="PRU01091"/>
    </source>
</evidence>
<evidence type="ECO:0000259" key="7">
    <source>
        <dbReference type="PROSITE" id="PS51755"/>
    </source>
</evidence>
<dbReference type="SUPFAM" id="SSF46894">
    <property type="entry name" value="C-terminal effector domain of the bipartite response regulators"/>
    <property type="match status" value="1"/>
</dbReference>
<dbReference type="AlphaFoldDB" id="A0A4V5PNI2"/>
<keyword evidence="1" id="KW-0597">Phosphoprotein</keyword>
<evidence type="ECO:0000256" key="2">
    <source>
        <dbReference type="ARBA" id="ARBA00023012"/>
    </source>
</evidence>
<dbReference type="InterPro" id="IPR016032">
    <property type="entry name" value="Sig_transdc_resp-reg_C-effctor"/>
</dbReference>
<keyword evidence="9" id="KW-1185">Reference proteome</keyword>
<protein>
    <submittedName>
        <fullName evidence="8">Response regulator transcription factor</fullName>
    </submittedName>
</protein>
<evidence type="ECO:0000313" key="9">
    <source>
        <dbReference type="Proteomes" id="UP000309215"/>
    </source>
</evidence>
<dbReference type="InterPro" id="IPR001867">
    <property type="entry name" value="OmpR/PhoB-type_DNA-bd"/>
</dbReference>
<dbReference type="RefSeq" id="WP_136930447.1">
    <property type="nucleotide sequence ID" value="NZ_SSMQ01000018.1"/>
</dbReference>
<evidence type="ECO:0000256" key="3">
    <source>
        <dbReference type="ARBA" id="ARBA00023015"/>
    </source>
</evidence>
<dbReference type="InterPro" id="IPR039420">
    <property type="entry name" value="WalR-like"/>
</dbReference>
<dbReference type="Pfam" id="PF00486">
    <property type="entry name" value="Trans_reg_C"/>
    <property type="match status" value="1"/>
</dbReference>
<accession>A0A4V5PNI2</accession>
<keyword evidence="3" id="KW-0805">Transcription regulation</keyword>
<keyword evidence="5" id="KW-0804">Transcription</keyword>
<dbReference type="GO" id="GO:0000976">
    <property type="term" value="F:transcription cis-regulatory region binding"/>
    <property type="evidence" value="ECO:0007669"/>
    <property type="project" value="TreeGrafter"/>
</dbReference>
<comment type="caution">
    <text evidence="8">The sequence shown here is derived from an EMBL/GenBank/DDBJ whole genome shotgun (WGS) entry which is preliminary data.</text>
</comment>
<dbReference type="OrthoDB" id="5511894at2"/>
<evidence type="ECO:0000256" key="1">
    <source>
        <dbReference type="ARBA" id="ARBA00022553"/>
    </source>
</evidence>
<dbReference type="Gene3D" id="3.40.50.2300">
    <property type="match status" value="1"/>
</dbReference>
<dbReference type="PANTHER" id="PTHR48111:SF1">
    <property type="entry name" value="TWO-COMPONENT RESPONSE REGULATOR ORR33"/>
    <property type="match status" value="1"/>
</dbReference>
<feature type="DNA-binding region" description="OmpR/PhoB-type" evidence="6">
    <location>
        <begin position="134"/>
        <end position="229"/>
    </location>
</feature>
<dbReference type="InterPro" id="IPR036388">
    <property type="entry name" value="WH-like_DNA-bd_sf"/>
</dbReference>
<organism evidence="8 9">
    <name type="scientific">Polyangium fumosum</name>
    <dbReference type="NCBI Taxonomy" id="889272"/>
    <lineage>
        <taxon>Bacteria</taxon>
        <taxon>Pseudomonadati</taxon>
        <taxon>Myxococcota</taxon>
        <taxon>Polyangia</taxon>
        <taxon>Polyangiales</taxon>
        <taxon>Polyangiaceae</taxon>
        <taxon>Polyangium</taxon>
    </lineage>
</organism>
<dbReference type="PANTHER" id="PTHR48111">
    <property type="entry name" value="REGULATOR OF RPOS"/>
    <property type="match status" value="1"/>
</dbReference>
<keyword evidence="2" id="KW-0902">Two-component regulatory system</keyword>
<dbReference type="GO" id="GO:0005829">
    <property type="term" value="C:cytosol"/>
    <property type="evidence" value="ECO:0007669"/>
    <property type="project" value="TreeGrafter"/>
</dbReference>
<proteinExistence type="predicted"/>
<dbReference type="PROSITE" id="PS51755">
    <property type="entry name" value="OMPR_PHOB"/>
    <property type="match status" value="1"/>
</dbReference>
<reference evidence="8 9" key="1">
    <citation type="submission" date="2019-04" db="EMBL/GenBank/DDBJ databases">
        <authorList>
            <person name="Li Y."/>
            <person name="Wang J."/>
        </authorList>
    </citation>
    <scope>NUCLEOTIDE SEQUENCE [LARGE SCALE GENOMIC DNA]</scope>
    <source>
        <strain evidence="8 9">DSM 14668</strain>
    </source>
</reference>